<protein>
    <submittedName>
        <fullName evidence="1">Uncharacterized protein</fullName>
    </submittedName>
</protein>
<organism evidence="1">
    <name type="scientific">marine sediment metagenome</name>
    <dbReference type="NCBI Taxonomy" id="412755"/>
    <lineage>
        <taxon>unclassified sequences</taxon>
        <taxon>metagenomes</taxon>
        <taxon>ecological metagenomes</taxon>
    </lineage>
</organism>
<evidence type="ECO:0000313" key="1">
    <source>
        <dbReference type="EMBL" id="KKK53519.1"/>
    </source>
</evidence>
<gene>
    <name evidence="1" type="ORF">LCGC14_3094000</name>
</gene>
<dbReference type="AlphaFoldDB" id="A0A0F8YH66"/>
<sequence>WKNDYPYRVEHLANLVAPDEINRHNSKFISTVE</sequence>
<reference evidence="1" key="1">
    <citation type="journal article" date="2015" name="Nature">
        <title>Complex archaea that bridge the gap between prokaryotes and eukaryotes.</title>
        <authorList>
            <person name="Spang A."/>
            <person name="Saw J.H."/>
            <person name="Jorgensen S.L."/>
            <person name="Zaremba-Niedzwiedzka K."/>
            <person name="Martijn J."/>
            <person name="Lind A.E."/>
            <person name="van Eijk R."/>
            <person name="Schleper C."/>
            <person name="Guy L."/>
            <person name="Ettema T.J."/>
        </authorList>
    </citation>
    <scope>NUCLEOTIDE SEQUENCE</scope>
</reference>
<feature type="non-terminal residue" evidence="1">
    <location>
        <position position="1"/>
    </location>
</feature>
<comment type="caution">
    <text evidence="1">The sequence shown here is derived from an EMBL/GenBank/DDBJ whole genome shotgun (WGS) entry which is preliminary data.</text>
</comment>
<proteinExistence type="predicted"/>
<dbReference type="EMBL" id="LAZR01066463">
    <property type="protein sequence ID" value="KKK53519.1"/>
    <property type="molecule type" value="Genomic_DNA"/>
</dbReference>
<name>A0A0F8YH66_9ZZZZ</name>
<accession>A0A0F8YH66</accession>